<organism evidence="1 2">
    <name type="scientific">Phanerochaete sordida</name>
    <dbReference type="NCBI Taxonomy" id="48140"/>
    <lineage>
        <taxon>Eukaryota</taxon>
        <taxon>Fungi</taxon>
        <taxon>Dikarya</taxon>
        <taxon>Basidiomycota</taxon>
        <taxon>Agaricomycotina</taxon>
        <taxon>Agaricomycetes</taxon>
        <taxon>Polyporales</taxon>
        <taxon>Phanerochaetaceae</taxon>
        <taxon>Phanerochaete</taxon>
    </lineage>
</organism>
<keyword evidence="2" id="KW-1185">Reference proteome</keyword>
<protein>
    <submittedName>
        <fullName evidence="1">Uncharacterized protein</fullName>
    </submittedName>
</protein>
<sequence>MPFSNAVRIPPNTSINVYGIATGGMTSLTITTDTRGFAVLRGRGDGVWMRESSTQREVYTFPHSPYGSTATIQMVVDNVPYNLNITYSTGDSVKLSDNGGVDRCVLSWR</sequence>
<comment type="caution">
    <text evidence="1">The sequence shown here is derived from an EMBL/GenBank/DDBJ whole genome shotgun (WGS) entry which is preliminary data.</text>
</comment>
<dbReference type="EMBL" id="BPQB01000038">
    <property type="protein sequence ID" value="GJE94223.1"/>
    <property type="molecule type" value="Genomic_DNA"/>
</dbReference>
<reference evidence="1 2" key="1">
    <citation type="submission" date="2021-08" db="EMBL/GenBank/DDBJ databases">
        <title>Draft Genome Sequence of Phanerochaete sordida strain YK-624.</title>
        <authorList>
            <person name="Mori T."/>
            <person name="Dohra H."/>
            <person name="Suzuki T."/>
            <person name="Kawagishi H."/>
            <person name="Hirai H."/>
        </authorList>
    </citation>
    <scope>NUCLEOTIDE SEQUENCE [LARGE SCALE GENOMIC DNA]</scope>
    <source>
        <strain evidence="1 2">YK-624</strain>
    </source>
</reference>
<dbReference type="AlphaFoldDB" id="A0A9P3GFZ6"/>
<evidence type="ECO:0000313" key="1">
    <source>
        <dbReference type="EMBL" id="GJE94223.1"/>
    </source>
</evidence>
<gene>
    <name evidence="1" type="ORF">PsYK624_103910</name>
</gene>
<accession>A0A9P3GFZ6</accession>
<name>A0A9P3GFZ6_9APHY</name>
<dbReference type="Proteomes" id="UP000703269">
    <property type="component" value="Unassembled WGS sequence"/>
</dbReference>
<evidence type="ECO:0000313" key="2">
    <source>
        <dbReference type="Proteomes" id="UP000703269"/>
    </source>
</evidence>
<proteinExistence type="predicted"/>